<keyword evidence="9 10" id="KW-0807">Transducer</keyword>
<feature type="transmembrane region" description="Helical" evidence="10">
    <location>
        <begin position="284"/>
        <end position="301"/>
    </location>
</feature>
<keyword evidence="4 10" id="KW-0812">Transmembrane</keyword>
<keyword evidence="8 10" id="KW-0675">Receptor</keyword>
<keyword evidence="6 10" id="KW-1133">Transmembrane helix</keyword>
<evidence type="ECO:0000256" key="3">
    <source>
        <dbReference type="ARBA" id="ARBA00022606"/>
    </source>
</evidence>
<accession>A0A411HR30</accession>
<comment type="similarity">
    <text evidence="10">Belongs to the insect chemoreceptor superfamily. Heteromeric odorant receptor channel (TC 1.A.69) family.</text>
</comment>
<protein>
    <recommendedName>
        <fullName evidence="10">Odorant receptor</fullName>
    </recommendedName>
</protein>
<dbReference type="Pfam" id="PF02949">
    <property type="entry name" value="7tm_6"/>
    <property type="match status" value="1"/>
</dbReference>
<dbReference type="GO" id="GO:0007165">
    <property type="term" value="P:signal transduction"/>
    <property type="evidence" value="ECO:0007669"/>
    <property type="project" value="UniProtKB-KW"/>
</dbReference>
<feature type="transmembrane region" description="Helical" evidence="10">
    <location>
        <begin position="250"/>
        <end position="272"/>
    </location>
</feature>
<evidence type="ECO:0000256" key="5">
    <source>
        <dbReference type="ARBA" id="ARBA00022725"/>
    </source>
</evidence>
<feature type="transmembrane region" description="Helical" evidence="10">
    <location>
        <begin position="123"/>
        <end position="141"/>
    </location>
</feature>
<keyword evidence="7 10" id="KW-0472">Membrane</keyword>
<dbReference type="InterPro" id="IPR004117">
    <property type="entry name" value="7tm6_olfct_rcpt"/>
</dbReference>
<evidence type="ECO:0000256" key="2">
    <source>
        <dbReference type="ARBA" id="ARBA00022475"/>
    </source>
</evidence>
<evidence type="ECO:0000256" key="6">
    <source>
        <dbReference type="ARBA" id="ARBA00022989"/>
    </source>
</evidence>
<dbReference type="PANTHER" id="PTHR21137">
    <property type="entry name" value="ODORANT RECEPTOR"/>
    <property type="match status" value="1"/>
</dbReference>
<comment type="caution">
    <text evidence="10">Lacks conserved residue(s) required for the propagation of feature annotation.</text>
</comment>
<feature type="transmembrane region" description="Helical" evidence="10">
    <location>
        <begin position="176"/>
        <end position="197"/>
    </location>
</feature>
<evidence type="ECO:0000313" key="11">
    <source>
        <dbReference type="EMBL" id="QBB72974.1"/>
    </source>
</evidence>
<name>A0A411HR30_PROBE</name>
<dbReference type="GO" id="GO:0005549">
    <property type="term" value="F:odorant binding"/>
    <property type="evidence" value="ECO:0007669"/>
    <property type="project" value="InterPro"/>
</dbReference>
<reference evidence="11" key="1">
    <citation type="submission" date="2018-05" db="EMBL/GenBank/DDBJ databases">
        <title>Identification and expression analysis of candidate chemosensory receptors in the white-spotted flower chafer, Protaetia brevitarsis.</title>
        <authorList>
            <person name="Zhang T."/>
        </authorList>
    </citation>
    <scope>NUCLEOTIDE SEQUENCE</scope>
</reference>
<comment type="subcellular location">
    <subcellularLocation>
        <location evidence="1 10">Cell membrane</location>
        <topology evidence="1 10">Multi-pass membrane protein</topology>
    </subcellularLocation>
</comment>
<gene>
    <name evidence="11" type="primary">OR42</name>
</gene>
<evidence type="ECO:0000256" key="4">
    <source>
        <dbReference type="ARBA" id="ARBA00022692"/>
    </source>
</evidence>
<dbReference type="EMBL" id="MH324875">
    <property type="protein sequence ID" value="QBB72974.1"/>
    <property type="molecule type" value="mRNA"/>
</dbReference>
<proteinExistence type="evidence at transcript level"/>
<feature type="transmembrane region" description="Helical" evidence="10">
    <location>
        <begin position="61"/>
        <end position="80"/>
    </location>
</feature>
<dbReference type="GO" id="GO:0004984">
    <property type="term" value="F:olfactory receptor activity"/>
    <property type="evidence" value="ECO:0007669"/>
    <property type="project" value="InterPro"/>
</dbReference>
<organism evidence="11">
    <name type="scientific">Protaetia brevitarsis</name>
    <name type="common">White-spotted flower chafer beetle</name>
    <name type="synonym">Liocola brevitarsis</name>
    <dbReference type="NCBI Taxonomy" id="348688"/>
    <lineage>
        <taxon>Eukaryota</taxon>
        <taxon>Metazoa</taxon>
        <taxon>Ecdysozoa</taxon>
        <taxon>Arthropoda</taxon>
        <taxon>Hexapoda</taxon>
        <taxon>Insecta</taxon>
        <taxon>Pterygota</taxon>
        <taxon>Neoptera</taxon>
        <taxon>Endopterygota</taxon>
        <taxon>Coleoptera</taxon>
        <taxon>Polyphaga</taxon>
        <taxon>Scarabaeiformia</taxon>
        <taxon>Scarabaeidae</taxon>
        <taxon>Cetoniinae</taxon>
        <taxon>Protaetia</taxon>
        <taxon>Liocola</taxon>
    </lineage>
</organism>
<keyword evidence="3 10" id="KW-0716">Sensory transduction</keyword>
<evidence type="ECO:0000256" key="1">
    <source>
        <dbReference type="ARBA" id="ARBA00004651"/>
    </source>
</evidence>
<evidence type="ECO:0000256" key="10">
    <source>
        <dbReference type="RuleBase" id="RU351113"/>
    </source>
</evidence>
<evidence type="ECO:0000256" key="9">
    <source>
        <dbReference type="ARBA" id="ARBA00023224"/>
    </source>
</evidence>
<keyword evidence="2" id="KW-1003">Cell membrane</keyword>
<sequence>MTLNGRRLLDLPCAILAIFGIGLFSPAKISLWCLFLLLIQFLVFITALVAFKDLRNMDADIWVTGAAVSQGIVKVIVLLIQKPKFSKIADALNNFQLRRGRSMTINAKREQKFVQFGMRCQRIYTFIVTWALFAFITKPVVKRERITPSPAHYFCNIETLYCYVLQYTAQCWAATYTIYILVSVDCLFWSLLSYAYLEMEHIKDILLHLQVNKQRVGDDWEVLEQISFVVEHHAQILSFVQLINDAYSGLMIYQCACTFFIVGMSQFCLTINGFPPKLTVMVTYVPYYVAGLCQMFTYCIAGDIITNQAKSIGDAAFNSHWWIKHQPKLTKALCLVIQRSQRTLTVTVGGLWVLNLETYSSIIKTTMTMLAFVKTIYEN</sequence>
<evidence type="ECO:0000256" key="7">
    <source>
        <dbReference type="ARBA" id="ARBA00023136"/>
    </source>
</evidence>
<dbReference type="GO" id="GO:0005886">
    <property type="term" value="C:plasma membrane"/>
    <property type="evidence" value="ECO:0007669"/>
    <property type="project" value="UniProtKB-SubCell"/>
</dbReference>
<dbReference type="AlphaFoldDB" id="A0A411HR30"/>
<dbReference type="PANTHER" id="PTHR21137:SF35">
    <property type="entry name" value="ODORANT RECEPTOR 19A-RELATED"/>
    <property type="match status" value="1"/>
</dbReference>
<keyword evidence="5 10" id="KW-0552">Olfaction</keyword>
<evidence type="ECO:0000256" key="8">
    <source>
        <dbReference type="ARBA" id="ARBA00023170"/>
    </source>
</evidence>
<feature type="transmembrane region" description="Helical" evidence="10">
    <location>
        <begin position="31"/>
        <end position="49"/>
    </location>
</feature>